<evidence type="ECO:0000313" key="2">
    <source>
        <dbReference type="EMBL" id="EKX90287.1"/>
    </source>
</evidence>
<sequence>MVTLSLPPTVSDSTLSMRRGGGAVGLGAIIGAASISVIAVCSTHGVAQQ</sequence>
<name>L1MGD3_9CORY</name>
<comment type="caution">
    <text evidence="2">The sequence shown here is derived from an EMBL/GenBank/DDBJ whole genome shotgun (WGS) entry which is preliminary data.</text>
</comment>
<dbReference type="PATRIC" id="fig|1035195.3.peg.1354"/>
<evidence type="ECO:0000313" key="3">
    <source>
        <dbReference type="Proteomes" id="UP000010445"/>
    </source>
</evidence>
<accession>L1MGD3</accession>
<keyword evidence="1" id="KW-0472">Membrane</keyword>
<dbReference type="AlphaFoldDB" id="L1MGD3"/>
<protein>
    <submittedName>
        <fullName evidence="2">Uncharacterized protein</fullName>
    </submittedName>
</protein>
<gene>
    <name evidence="2" type="ORF">HMPREF9997_01502</name>
</gene>
<dbReference type="EMBL" id="AMEM01000018">
    <property type="protein sequence ID" value="EKX90287.1"/>
    <property type="molecule type" value="Genomic_DNA"/>
</dbReference>
<dbReference type="Proteomes" id="UP000010445">
    <property type="component" value="Unassembled WGS sequence"/>
</dbReference>
<organism evidence="2 3">
    <name type="scientific">Corynebacterium durum F0235</name>
    <dbReference type="NCBI Taxonomy" id="1035195"/>
    <lineage>
        <taxon>Bacteria</taxon>
        <taxon>Bacillati</taxon>
        <taxon>Actinomycetota</taxon>
        <taxon>Actinomycetes</taxon>
        <taxon>Mycobacteriales</taxon>
        <taxon>Corynebacteriaceae</taxon>
        <taxon>Corynebacterium</taxon>
    </lineage>
</organism>
<keyword evidence="1" id="KW-1133">Transmembrane helix</keyword>
<proteinExistence type="predicted"/>
<keyword evidence="1" id="KW-0812">Transmembrane</keyword>
<keyword evidence="3" id="KW-1185">Reference proteome</keyword>
<dbReference type="HOGENOM" id="CLU_3134590_0_0_11"/>
<evidence type="ECO:0000256" key="1">
    <source>
        <dbReference type="SAM" id="Phobius"/>
    </source>
</evidence>
<reference evidence="2 3" key="1">
    <citation type="submission" date="2012-05" db="EMBL/GenBank/DDBJ databases">
        <authorList>
            <person name="Weinstock G."/>
            <person name="Sodergren E."/>
            <person name="Lobos E.A."/>
            <person name="Fulton L."/>
            <person name="Fulton R."/>
            <person name="Courtney L."/>
            <person name="Fronick C."/>
            <person name="O'Laughlin M."/>
            <person name="Godfrey J."/>
            <person name="Wilson R.M."/>
            <person name="Miner T."/>
            <person name="Farmer C."/>
            <person name="Delehaunty K."/>
            <person name="Cordes M."/>
            <person name="Minx P."/>
            <person name="Tomlinson C."/>
            <person name="Chen J."/>
            <person name="Wollam A."/>
            <person name="Pepin K.H."/>
            <person name="Bhonagiri V."/>
            <person name="Zhang X."/>
            <person name="Suruliraj S."/>
            <person name="Warren W."/>
            <person name="Mitreva M."/>
            <person name="Mardis E.R."/>
            <person name="Wilson R.K."/>
        </authorList>
    </citation>
    <scope>NUCLEOTIDE SEQUENCE [LARGE SCALE GENOMIC DNA]</scope>
    <source>
        <strain evidence="2 3">F0235</strain>
    </source>
</reference>
<feature type="transmembrane region" description="Helical" evidence="1">
    <location>
        <begin position="20"/>
        <end position="41"/>
    </location>
</feature>